<gene>
    <name evidence="3" type="ORF">GO606_05980</name>
</gene>
<proteinExistence type="predicted"/>
<evidence type="ECO:0008006" key="5">
    <source>
        <dbReference type="Google" id="ProtNLM"/>
    </source>
</evidence>
<feature type="compositionally biased region" description="Basic and acidic residues" evidence="2">
    <location>
        <begin position="314"/>
        <end position="346"/>
    </location>
</feature>
<evidence type="ECO:0000313" key="4">
    <source>
        <dbReference type="Proteomes" id="UP000615989"/>
    </source>
</evidence>
<evidence type="ECO:0000256" key="2">
    <source>
        <dbReference type="SAM" id="MobiDB-lite"/>
    </source>
</evidence>
<name>A0ABX1PID2_9RHOO</name>
<keyword evidence="4" id="KW-1185">Reference proteome</keyword>
<feature type="region of interest" description="Disordered" evidence="2">
    <location>
        <begin position="87"/>
        <end position="143"/>
    </location>
</feature>
<sequence>MSRIFRELYLFHESSPATVPARDSAIPVDPARRAGSSHISRYYPKRASMLLCNSNLRKRGLTSSEMAVVPRPFRIFQRVLLRRSIQMAQQRQTNEDPRRQTAERPGRQQNEDVRQQRNEEMSAESSRRQGQQESFGGRGREPVDMAATTLRGFGQLYDMEAASARIFMRAQARALSAMGFPDYSHFFELADERAKRLFSTTTDTLLQSNRHANRTAGEIQRHLGRLWEQQTMDLTEAWQTGLQELQHQATESLDDLKELVRQQADELAMATDSLSESTRETLREGGEQFRATMREGFERSRELTGRQAETALRQGEELAEETREAGEEARAEMSRGGEATRSERGSRSHKAA</sequence>
<accession>A0ABX1PID2</accession>
<reference evidence="3" key="1">
    <citation type="submission" date="2019-12" db="EMBL/GenBank/DDBJ databases">
        <title>Comparative genomics gives insights into the taxonomy of the Azoarcus-Aromatoleum group and reveals separate origins of nif in the plant-associated Azoarcus and non-plant-associated Aromatoleum sub-groups.</title>
        <authorList>
            <person name="Lafos M."/>
            <person name="Maluk M."/>
            <person name="Batista M."/>
            <person name="Junghare M."/>
            <person name="Carmona M."/>
            <person name="Faoro H."/>
            <person name="Cruz L.M."/>
            <person name="Battistoni F."/>
            <person name="De Souza E."/>
            <person name="Pedrosa F."/>
            <person name="Chen W.-M."/>
            <person name="Poole P.S."/>
            <person name="Dixon R.A."/>
            <person name="James E.K."/>
        </authorList>
    </citation>
    <scope>NUCLEOTIDE SEQUENCE</scope>
    <source>
        <strain evidence="3">LuFRes1</strain>
    </source>
</reference>
<feature type="coiled-coil region" evidence="1">
    <location>
        <begin position="242"/>
        <end position="273"/>
    </location>
</feature>
<keyword evidence="1" id="KW-0175">Coiled coil</keyword>
<feature type="region of interest" description="Disordered" evidence="2">
    <location>
        <begin position="296"/>
        <end position="352"/>
    </location>
</feature>
<protein>
    <recommendedName>
        <fullName evidence="5">Phasin family protein</fullName>
    </recommendedName>
</protein>
<evidence type="ECO:0000256" key="1">
    <source>
        <dbReference type="SAM" id="Coils"/>
    </source>
</evidence>
<dbReference type="SUPFAM" id="SSF58113">
    <property type="entry name" value="Apolipoprotein A-I"/>
    <property type="match status" value="1"/>
</dbReference>
<organism evidence="3 4">
    <name type="scientific">Aromatoleum anaerobium</name>
    <dbReference type="NCBI Taxonomy" id="182180"/>
    <lineage>
        <taxon>Bacteria</taxon>
        <taxon>Pseudomonadati</taxon>
        <taxon>Pseudomonadota</taxon>
        <taxon>Betaproteobacteria</taxon>
        <taxon>Rhodocyclales</taxon>
        <taxon>Rhodocyclaceae</taxon>
        <taxon>Aromatoleum</taxon>
    </lineage>
</organism>
<evidence type="ECO:0000313" key="3">
    <source>
        <dbReference type="EMBL" id="NMG24284.1"/>
    </source>
</evidence>
<dbReference type="EMBL" id="WTVG01000012">
    <property type="protein sequence ID" value="NMG24284.1"/>
    <property type="molecule type" value="Genomic_DNA"/>
</dbReference>
<dbReference type="Proteomes" id="UP000615989">
    <property type="component" value="Unassembled WGS sequence"/>
</dbReference>
<feature type="compositionally biased region" description="Basic and acidic residues" evidence="2">
    <location>
        <begin position="93"/>
        <end position="120"/>
    </location>
</feature>
<comment type="caution">
    <text evidence="3">The sequence shown here is derived from an EMBL/GenBank/DDBJ whole genome shotgun (WGS) entry which is preliminary data.</text>
</comment>
<dbReference type="RefSeq" id="WP_169117703.1">
    <property type="nucleotide sequence ID" value="NZ_WTVG02000040.1"/>
</dbReference>